<dbReference type="Gene3D" id="1.25.40.20">
    <property type="entry name" value="Ankyrin repeat-containing domain"/>
    <property type="match status" value="3"/>
</dbReference>
<feature type="repeat" description="ANK" evidence="3">
    <location>
        <begin position="427"/>
        <end position="459"/>
    </location>
</feature>
<protein>
    <submittedName>
        <fullName evidence="5">Uncharacterized protein</fullName>
    </submittedName>
</protein>
<dbReference type="SMART" id="SM00248">
    <property type="entry name" value="ANK"/>
    <property type="match status" value="6"/>
</dbReference>
<accession>A0AAD2FNR4</accession>
<keyword evidence="6" id="KW-1185">Reference proteome</keyword>
<feature type="repeat" description="ANK" evidence="3">
    <location>
        <begin position="461"/>
        <end position="493"/>
    </location>
</feature>
<dbReference type="Pfam" id="PF12796">
    <property type="entry name" value="Ank_2"/>
    <property type="match status" value="2"/>
</dbReference>
<keyword evidence="2 3" id="KW-0040">ANK repeat</keyword>
<dbReference type="SUPFAM" id="SSF48403">
    <property type="entry name" value="Ankyrin repeat"/>
    <property type="match status" value="1"/>
</dbReference>
<dbReference type="AlphaFoldDB" id="A0AAD2FNR4"/>
<comment type="caution">
    <text evidence="5">The sequence shown here is derived from an EMBL/GenBank/DDBJ whole genome shotgun (WGS) entry which is preliminary data.</text>
</comment>
<evidence type="ECO:0000256" key="3">
    <source>
        <dbReference type="PROSITE-ProRule" id="PRU00023"/>
    </source>
</evidence>
<evidence type="ECO:0000256" key="2">
    <source>
        <dbReference type="ARBA" id="ARBA00023043"/>
    </source>
</evidence>
<feature type="repeat" description="ANK" evidence="3">
    <location>
        <begin position="494"/>
        <end position="526"/>
    </location>
</feature>
<dbReference type="PROSITE" id="PS50088">
    <property type="entry name" value="ANK_REPEAT"/>
    <property type="match status" value="4"/>
</dbReference>
<evidence type="ECO:0000256" key="4">
    <source>
        <dbReference type="SAM" id="MobiDB-lite"/>
    </source>
</evidence>
<feature type="region of interest" description="Disordered" evidence="4">
    <location>
        <begin position="665"/>
        <end position="684"/>
    </location>
</feature>
<feature type="region of interest" description="Disordered" evidence="4">
    <location>
        <begin position="168"/>
        <end position="230"/>
    </location>
</feature>
<evidence type="ECO:0000313" key="5">
    <source>
        <dbReference type="EMBL" id="CAJ1947699.1"/>
    </source>
</evidence>
<sequence>MSNQSYNFFQTDTNSVNVNNGVSNNPGACLFDAAASKNYHTVIQLFASNARNSVANYLSMKNRWKQQQRQQDLHQQAAYAKSEEKLDEFMPSLCDPYSPGRSSGEDETSYYRLLQELAYIVEEGVNNVPPESPPSSPSASPPPSVSLKRPSTSVAISKEADRIAWEASTMLSESRPPSGFCVYDRSGTRTPPTTSSEDSSSSNHQQDPNLPSIFDGSVANATPPPLGGTGTGVSGGAGTILHLACAMDQPLILAFLLCMGADGRASHTAFRRLMIHEAACNGSIQCLQLLLELGKEFAAVAEEHHKTDFSPSSAPFFPGSFDMKPRTTSRLARFPPPINMRYFRKEAATPSPETEKPDFIVTLRRFQSFCGAVQRGEMDELQAARSLLKGAQLSDSTRASLVRSCAFKSSRLASRSFLRTNGSSDGHGNTPLHWAAFKNETHCVSLLLEYDADPNARAHPSGWTPLHDAAYSNSGESIVLLISKGAKVDARANSGATPLCFAAQEDASKAAQLLLDRGADLTARCAGTPRDGANLQTAVTSHPHSRFSGYTPLHYCAHYNASQAARVLLQDNNAKGGMETPDLSGRLPIHIAVARGSSDVLRELLHAGARVDIRPVVPNTSPPPAAVTTSTAVTITVSSTSSPPLLGALPQTPPRQLAIPEVFGTPRQSAESTGSSGSATSPVTSPILRSMIPAQPIKSSKPWNCLTQQAIDECRDLIAKAEQSWCPDLHLLFTPQDRRCVMELLRVGKRLEQQETSIFVDFWPLVLSFCGRAWFEQESRKPAAIEYHQEPSDDDSCMDVPDDEEFEDYLSIPSLGPSTLS</sequence>
<dbReference type="InterPro" id="IPR002110">
    <property type="entry name" value="Ankyrin_rpt"/>
</dbReference>
<name>A0AAD2FNR4_9STRA</name>
<dbReference type="EMBL" id="CAKOGP040001736">
    <property type="protein sequence ID" value="CAJ1947699.1"/>
    <property type="molecule type" value="Genomic_DNA"/>
</dbReference>
<feature type="region of interest" description="Disordered" evidence="4">
    <location>
        <begin position="125"/>
        <end position="154"/>
    </location>
</feature>
<keyword evidence="1" id="KW-0677">Repeat</keyword>
<feature type="repeat" description="ANK" evidence="3">
    <location>
        <begin position="584"/>
        <end position="616"/>
    </location>
</feature>
<organism evidence="5 6">
    <name type="scientific">Cylindrotheca closterium</name>
    <dbReference type="NCBI Taxonomy" id="2856"/>
    <lineage>
        <taxon>Eukaryota</taxon>
        <taxon>Sar</taxon>
        <taxon>Stramenopiles</taxon>
        <taxon>Ochrophyta</taxon>
        <taxon>Bacillariophyta</taxon>
        <taxon>Bacillariophyceae</taxon>
        <taxon>Bacillariophycidae</taxon>
        <taxon>Bacillariales</taxon>
        <taxon>Bacillariaceae</taxon>
        <taxon>Cylindrotheca</taxon>
    </lineage>
</organism>
<evidence type="ECO:0000313" key="6">
    <source>
        <dbReference type="Proteomes" id="UP001295423"/>
    </source>
</evidence>
<dbReference type="PANTHER" id="PTHR24123:SF33">
    <property type="entry name" value="PROTEIN HOS4"/>
    <property type="match status" value="1"/>
</dbReference>
<proteinExistence type="predicted"/>
<reference evidence="5" key="1">
    <citation type="submission" date="2023-08" db="EMBL/GenBank/DDBJ databases">
        <authorList>
            <person name="Audoor S."/>
            <person name="Bilcke G."/>
        </authorList>
    </citation>
    <scope>NUCLEOTIDE SEQUENCE</scope>
</reference>
<dbReference type="Proteomes" id="UP001295423">
    <property type="component" value="Unassembled WGS sequence"/>
</dbReference>
<gene>
    <name evidence="5" type="ORF">CYCCA115_LOCUS11264</name>
</gene>
<feature type="compositionally biased region" description="Low complexity" evidence="4">
    <location>
        <begin position="669"/>
        <end position="684"/>
    </location>
</feature>
<feature type="compositionally biased region" description="Low complexity" evidence="4">
    <location>
        <begin position="188"/>
        <end position="202"/>
    </location>
</feature>
<feature type="compositionally biased region" description="Pro residues" evidence="4">
    <location>
        <begin position="130"/>
        <end position="144"/>
    </location>
</feature>
<dbReference type="PRINTS" id="PR01415">
    <property type="entry name" value="ANKYRIN"/>
</dbReference>
<dbReference type="InterPro" id="IPR051165">
    <property type="entry name" value="Multifunctional_ANK_Repeat"/>
</dbReference>
<dbReference type="PROSITE" id="PS50297">
    <property type="entry name" value="ANK_REP_REGION"/>
    <property type="match status" value="4"/>
</dbReference>
<dbReference type="Pfam" id="PF00023">
    <property type="entry name" value="Ank"/>
    <property type="match status" value="1"/>
</dbReference>
<dbReference type="PANTHER" id="PTHR24123">
    <property type="entry name" value="ANKYRIN REPEAT-CONTAINING"/>
    <property type="match status" value="1"/>
</dbReference>
<evidence type="ECO:0000256" key="1">
    <source>
        <dbReference type="ARBA" id="ARBA00022737"/>
    </source>
</evidence>
<dbReference type="InterPro" id="IPR036770">
    <property type="entry name" value="Ankyrin_rpt-contain_sf"/>
</dbReference>